<dbReference type="SUPFAM" id="SSF52833">
    <property type="entry name" value="Thioredoxin-like"/>
    <property type="match status" value="1"/>
</dbReference>
<reference evidence="1" key="1">
    <citation type="submission" date="2021-01" db="EMBL/GenBank/DDBJ databases">
        <title>Genomic Encyclopedia of Type Strains, Phase IV (KMG-IV): sequencing the most valuable type-strain genomes for metagenomic binning, comparative biology and taxonomic classification.</title>
        <authorList>
            <person name="Goeker M."/>
        </authorList>
    </citation>
    <scope>NUCLEOTIDE SEQUENCE</scope>
    <source>
        <strain evidence="1">DSM 21943</strain>
    </source>
</reference>
<accession>A0ABS2SY78</accession>
<dbReference type="Gene3D" id="3.40.30.10">
    <property type="entry name" value="Glutaredoxin"/>
    <property type="match status" value="1"/>
</dbReference>
<dbReference type="PANTHER" id="PTHR33558:SF1">
    <property type="entry name" value="GLUTAREDOXIN-LIKE PROTEIN C5ORF63 HOMOLOG"/>
    <property type="match status" value="1"/>
</dbReference>
<dbReference type="InterPro" id="IPR036249">
    <property type="entry name" value="Thioredoxin-like_sf"/>
</dbReference>
<dbReference type="Pfam" id="PF05768">
    <property type="entry name" value="Glrx-like"/>
    <property type="match status" value="1"/>
</dbReference>
<name>A0ABS2SY78_9BACI</name>
<protein>
    <submittedName>
        <fullName evidence="1">Glutaredoxin</fullName>
    </submittedName>
</protein>
<proteinExistence type="predicted"/>
<keyword evidence="2" id="KW-1185">Reference proteome</keyword>
<dbReference type="InterPro" id="IPR008554">
    <property type="entry name" value="Glutaredoxin-like"/>
</dbReference>
<dbReference type="EMBL" id="JAFBCV010000014">
    <property type="protein sequence ID" value="MBM7840486.1"/>
    <property type="molecule type" value="Genomic_DNA"/>
</dbReference>
<evidence type="ECO:0000313" key="1">
    <source>
        <dbReference type="EMBL" id="MBM7840486.1"/>
    </source>
</evidence>
<dbReference type="RefSeq" id="WP_204468106.1">
    <property type="nucleotide sequence ID" value="NZ_JAFBCV010000014.1"/>
</dbReference>
<organism evidence="1 2">
    <name type="scientific">Shouchella xiaoxiensis</name>
    <dbReference type="NCBI Taxonomy" id="766895"/>
    <lineage>
        <taxon>Bacteria</taxon>
        <taxon>Bacillati</taxon>
        <taxon>Bacillota</taxon>
        <taxon>Bacilli</taxon>
        <taxon>Bacillales</taxon>
        <taxon>Bacillaceae</taxon>
        <taxon>Shouchella</taxon>
    </lineage>
</organism>
<sequence length="80" mass="9375">MELHFYTKQGCPLCDKGYEIVKEIANEYSLSVKIHDIYENDKWLEAYQLMIPVVQLEAVELDYGMLSKQKISMEIDNVTK</sequence>
<dbReference type="PANTHER" id="PTHR33558">
    <property type="entry name" value="GLUTAREDOXIN-LIKE PROTEIN C5ORF63 HOMOLOG"/>
    <property type="match status" value="1"/>
</dbReference>
<comment type="caution">
    <text evidence="1">The sequence shown here is derived from an EMBL/GenBank/DDBJ whole genome shotgun (WGS) entry which is preliminary data.</text>
</comment>
<dbReference type="InterPro" id="IPR052565">
    <property type="entry name" value="Glutaredoxin-like_YDR286C"/>
</dbReference>
<gene>
    <name evidence="1" type="ORF">JOC54_003778</name>
</gene>
<evidence type="ECO:0000313" key="2">
    <source>
        <dbReference type="Proteomes" id="UP001179280"/>
    </source>
</evidence>
<dbReference type="Proteomes" id="UP001179280">
    <property type="component" value="Unassembled WGS sequence"/>
</dbReference>